<dbReference type="AlphaFoldDB" id="A0AAW1SAE5"/>
<comment type="caution">
    <text evidence="8">The sequence shown here is derived from an EMBL/GenBank/DDBJ whole genome shotgun (WGS) entry which is preliminary data.</text>
</comment>
<sequence length="315" mass="33549">MSFAGVLLSERAILVRECRRLSHLSWPLARLPAPPTSQSRKDRSRPLHIVAAKKGKGGGKKGGGGQQKGPGSLMDIPKPPEPWNDPEIIMENLLLIESFRRKVGRPLLEGELEIQEIAESLWKAPMAILSSNDGDSDGEPPVYNYANEAALSLMGFEKLEDVIGSPCSATAGNEQALAARGELMGEVLEKGSMEVGPLKRQTPKGEPVELLEATLWAVEAPTGETLGSAIAIYKWIGSDGKEGGPRSEAPSAEDSAEHSASVPPEDLAAAEASAAEQAQVVRDLKESKGLGNSSPEVQAAVDELLERKAVVERLK</sequence>
<feature type="region of interest" description="Disordered" evidence="6">
    <location>
        <begin position="51"/>
        <end position="74"/>
    </location>
</feature>
<keyword evidence="9" id="KW-1185">Reference proteome</keyword>
<gene>
    <name evidence="8" type="ORF">WJX84_001135</name>
</gene>
<evidence type="ECO:0000313" key="8">
    <source>
        <dbReference type="EMBL" id="KAK9842623.1"/>
    </source>
</evidence>
<keyword evidence="3" id="KW-0067">ATP-binding</keyword>
<keyword evidence="1" id="KW-0436">Ligase</keyword>
<dbReference type="GO" id="GO:0005524">
    <property type="term" value="F:ATP binding"/>
    <property type="evidence" value="ECO:0007669"/>
    <property type="project" value="UniProtKB-KW"/>
</dbReference>
<dbReference type="EMBL" id="JALJOV010001700">
    <property type="protein sequence ID" value="KAK9842623.1"/>
    <property type="molecule type" value="Genomic_DNA"/>
</dbReference>
<dbReference type="InterPro" id="IPR000738">
    <property type="entry name" value="WHEP-TRS_dom"/>
</dbReference>
<dbReference type="PROSITE" id="PS51185">
    <property type="entry name" value="WHEP_TRS_2"/>
    <property type="match status" value="1"/>
</dbReference>
<evidence type="ECO:0000256" key="5">
    <source>
        <dbReference type="ARBA" id="ARBA00023146"/>
    </source>
</evidence>
<evidence type="ECO:0000259" key="7">
    <source>
        <dbReference type="PROSITE" id="PS51185"/>
    </source>
</evidence>
<keyword evidence="5" id="KW-0030">Aminoacyl-tRNA synthetase</keyword>
<dbReference type="GO" id="GO:0004812">
    <property type="term" value="F:aminoacyl-tRNA ligase activity"/>
    <property type="evidence" value="ECO:0007669"/>
    <property type="project" value="UniProtKB-KW"/>
</dbReference>
<dbReference type="GO" id="GO:0006418">
    <property type="term" value="P:tRNA aminoacylation for protein translation"/>
    <property type="evidence" value="ECO:0007669"/>
    <property type="project" value="InterPro"/>
</dbReference>
<dbReference type="Proteomes" id="UP001485043">
    <property type="component" value="Unassembled WGS sequence"/>
</dbReference>
<evidence type="ECO:0000313" key="9">
    <source>
        <dbReference type="Proteomes" id="UP001485043"/>
    </source>
</evidence>
<dbReference type="InterPro" id="IPR013978">
    <property type="entry name" value="MEKHLA"/>
</dbReference>
<feature type="region of interest" description="Disordered" evidence="6">
    <location>
        <begin position="240"/>
        <end position="275"/>
    </location>
</feature>
<evidence type="ECO:0000256" key="4">
    <source>
        <dbReference type="ARBA" id="ARBA00022917"/>
    </source>
</evidence>
<organism evidence="8 9">
    <name type="scientific">Apatococcus fuscideae</name>
    <dbReference type="NCBI Taxonomy" id="2026836"/>
    <lineage>
        <taxon>Eukaryota</taxon>
        <taxon>Viridiplantae</taxon>
        <taxon>Chlorophyta</taxon>
        <taxon>core chlorophytes</taxon>
        <taxon>Trebouxiophyceae</taxon>
        <taxon>Chlorellales</taxon>
        <taxon>Chlorellaceae</taxon>
        <taxon>Apatococcus</taxon>
    </lineage>
</organism>
<evidence type="ECO:0000256" key="3">
    <source>
        <dbReference type="ARBA" id="ARBA00022840"/>
    </source>
</evidence>
<feature type="domain" description="WHEP-TRS" evidence="7">
    <location>
        <begin position="266"/>
        <end position="315"/>
    </location>
</feature>
<evidence type="ECO:0000256" key="2">
    <source>
        <dbReference type="ARBA" id="ARBA00022741"/>
    </source>
</evidence>
<name>A0AAW1SAE5_9CHLO</name>
<accession>A0AAW1SAE5</accession>
<keyword evidence="2" id="KW-0547">Nucleotide-binding</keyword>
<evidence type="ECO:0000256" key="1">
    <source>
        <dbReference type="ARBA" id="ARBA00022598"/>
    </source>
</evidence>
<proteinExistence type="predicted"/>
<reference evidence="8 9" key="1">
    <citation type="journal article" date="2024" name="Nat. Commun.">
        <title>Phylogenomics reveals the evolutionary origins of lichenization in chlorophyte algae.</title>
        <authorList>
            <person name="Puginier C."/>
            <person name="Libourel C."/>
            <person name="Otte J."/>
            <person name="Skaloud P."/>
            <person name="Haon M."/>
            <person name="Grisel S."/>
            <person name="Petersen M."/>
            <person name="Berrin J.G."/>
            <person name="Delaux P.M."/>
            <person name="Dal Grande F."/>
            <person name="Keller J."/>
        </authorList>
    </citation>
    <scope>NUCLEOTIDE SEQUENCE [LARGE SCALE GENOMIC DNA]</scope>
    <source>
        <strain evidence="8 9">SAG 2523</strain>
    </source>
</reference>
<evidence type="ECO:0000256" key="6">
    <source>
        <dbReference type="SAM" id="MobiDB-lite"/>
    </source>
</evidence>
<keyword evidence="4" id="KW-0648">Protein biosynthesis</keyword>
<dbReference type="Pfam" id="PF08670">
    <property type="entry name" value="MEKHLA"/>
    <property type="match status" value="1"/>
</dbReference>
<protein>
    <recommendedName>
        <fullName evidence="7">WHEP-TRS domain-containing protein</fullName>
    </recommendedName>
</protein>